<dbReference type="Proteomes" id="UP000516373">
    <property type="component" value="Chromosome"/>
</dbReference>
<sequence>MEEVLHGQGAGRLTAQGEAGGTGQTGYLTAAEIDGESHGQHSGSVSTADGRQGKRPSPRGGLLVTGR</sequence>
<evidence type="ECO:0000256" key="1">
    <source>
        <dbReference type="SAM" id="MobiDB-lite"/>
    </source>
</evidence>
<gene>
    <name evidence="2" type="ORF">GCM10017668_64660</name>
</gene>
<feature type="region of interest" description="Disordered" evidence="1">
    <location>
        <begin position="1"/>
        <end position="67"/>
    </location>
</feature>
<evidence type="ECO:0000313" key="2">
    <source>
        <dbReference type="EMBL" id="BCL24623.1"/>
    </source>
</evidence>
<name>A0A7G1NMZ6_9ACTN</name>
<dbReference type="EMBL" id="AP023439">
    <property type="protein sequence ID" value="BCL24623.1"/>
    <property type="molecule type" value="Genomic_DNA"/>
</dbReference>
<accession>A0A7G1NMZ6</accession>
<evidence type="ECO:0000313" key="3">
    <source>
        <dbReference type="Proteomes" id="UP000516373"/>
    </source>
</evidence>
<dbReference type="AlphaFoldDB" id="A0A7G1NMZ6"/>
<protein>
    <submittedName>
        <fullName evidence="2">Uncharacterized protein</fullName>
    </submittedName>
</protein>
<organism evidence="2 3">
    <name type="scientific">Streptomyces tuirus</name>
    <dbReference type="NCBI Taxonomy" id="68278"/>
    <lineage>
        <taxon>Bacteria</taxon>
        <taxon>Bacillati</taxon>
        <taxon>Actinomycetota</taxon>
        <taxon>Actinomycetes</taxon>
        <taxon>Kitasatosporales</taxon>
        <taxon>Streptomycetaceae</taxon>
        <taxon>Streptomyces</taxon>
    </lineage>
</organism>
<proteinExistence type="predicted"/>
<feature type="compositionally biased region" description="Polar residues" evidence="1">
    <location>
        <begin position="40"/>
        <end position="49"/>
    </location>
</feature>
<dbReference type="KEGG" id="stui:GCM10017668_64660"/>
<reference evidence="2 3" key="1">
    <citation type="journal article" date="2014" name="Int. J. Syst. Evol. Microbiol.">
        <title>Complete genome sequence of Corynebacterium casei LMG S-19264T (=DSM 44701T), isolated from a smear-ripened cheese.</title>
        <authorList>
            <consortium name="US DOE Joint Genome Institute (JGI-PGF)"/>
            <person name="Walter F."/>
            <person name="Albersmeier A."/>
            <person name="Kalinowski J."/>
            <person name="Ruckert C."/>
        </authorList>
    </citation>
    <scope>NUCLEOTIDE SEQUENCE [LARGE SCALE GENOMIC DNA]</scope>
    <source>
        <strain evidence="2 3">JCM 4255</strain>
    </source>
</reference>